<keyword evidence="2" id="KW-1185">Reference proteome</keyword>
<protein>
    <submittedName>
        <fullName evidence="1">Uncharacterized protein</fullName>
    </submittedName>
</protein>
<comment type="caution">
    <text evidence="1">The sequence shown here is derived from an EMBL/GenBank/DDBJ whole genome shotgun (WGS) entry which is preliminary data.</text>
</comment>
<reference evidence="1 2" key="1">
    <citation type="journal article" date="2022" name="Genome Biol. Evol.">
        <title>The Spruce Budworm Genome: Reconstructing the Evolutionary History of Antifreeze Proteins.</title>
        <authorList>
            <person name="Beliveau C."/>
            <person name="Gagne P."/>
            <person name="Picq S."/>
            <person name="Vernygora O."/>
            <person name="Keeling C.I."/>
            <person name="Pinkney K."/>
            <person name="Doucet D."/>
            <person name="Wen F."/>
            <person name="Johnston J.S."/>
            <person name="Maaroufi H."/>
            <person name="Boyle B."/>
            <person name="Laroche J."/>
            <person name="Dewar K."/>
            <person name="Juretic N."/>
            <person name="Blackburn G."/>
            <person name="Nisole A."/>
            <person name="Brunet B."/>
            <person name="Brandao M."/>
            <person name="Lumley L."/>
            <person name="Duan J."/>
            <person name="Quan G."/>
            <person name="Lucarotti C.J."/>
            <person name="Roe A.D."/>
            <person name="Sperling F.A.H."/>
            <person name="Levesque R.C."/>
            <person name="Cusson M."/>
        </authorList>
    </citation>
    <scope>NUCLEOTIDE SEQUENCE [LARGE SCALE GENOMIC DNA]</scope>
    <source>
        <strain evidence="1">Glfc:IPQL:Cfum</strain>
    </source>
</reference>
<organism evidence="1 2">
    <name type="scientific">Choristoneura fumiferana</name>
    <name type="common">Spruce budworm moth</name>
    <name type="synonym">Archips fumiferana</name>
    <dbReference type="NCBI Taxonomy" id="7141"/>
    <lineage>
        <taxon>Eukaryota</taxon>
        <taxon>Metazoa</taxon>
        <taxon>Ecdysozoa</taxon>
        <taxon>Arthropoda</taxon>
        <taxon>Hexapoda</taxon>
        <taxon>Insecta</taxon>
        <taxon>Pterygota</taxon>
        <taxon>Neoptera</taxon>
        <taxon>Endopterygota</taxon>
        <taxon>Lepidoptera</taxon>
        <taxon>Glossata</taxon>
        <taxon>Ditrysia</taxon>
        <taxon>Tortricoidea</taxon>
        <taxon>Tortricidae</taxon>
        <taxon>Tortricinae</taxon>
        <taxon>Choristoneura</taxon>
    </lineage>
</organism>
<dbReference type="EMBL" id="CM046131">
    <property type="protein sequence ID" value="KAI8429607.1"/>
    <property type="molecule type" value="Genomic_DNA"/>
</dbReference>
<proteinExistence type="predicted"/>
<evidence type="ECO:0000313" key="1">
    <source>
        <dbReference type="EMBL" id="KAI8429607.1"/>
    </source>
</evidence>
<dbReference type="Proteomes" id="UP001064048">
    <property type="component" value="Chromosome Z"/>
</dbReference>
<accession>A0ACC0JZJ8</accession>
<name>A0ACC0JZJ8_CHOFU</name>
<gene>
    <name evidence="1" type="ORF">MSG28_000205</name>
</gene>
<sequence length="4597" mass="500071">MRPTKRRALGLHVACETAGIALMCHLNRLGEPLLPPIKGFVTCTESAQELYSVGYGQLCFGGLRFRQIACADKLALMLTCDGDVYAMSYDTMSPHLVQGFENKIIVQVACHIAGRHYLCVSQCGGVWSWGAGDDGRLGHGDSAPREVPAQINHLAHHEVVRAVAGVSSSAVITSRGALYTWGRASHGRLCHDTLENYLTPQLVSFYSHIIERVADIAIGWGDGYTLCCTNEGTVYMFGDNDGGAPRAILPTVKVTRVFTGENFHAVITDQGAVYTWGRGDYYRLGHGTGENLSFPKCVEDLRGKKVIDLSLGVSCGVALTADGQLYSWGTHERAHIYSSTPIKMSVLSPSFKANGVTVGLIKMFVWSEETARDLPASLPFVIDLSDSTFGLLEKLLKLVVEESNIAACEEAMKENECLAVSCLNLLRLQVQAWQCTRGPICEESNEVRPWCAGLHGALVALVEGRAGAAATAAARRALSAAWPLLLPTPQVRAHHLIGLLPQGGTGAISAGAHFMTELLVWSLLGGGGLSDALQSALQEHSADEYSHLKLNDDYDQIDIITGHRSNGISPCCPDTECCIIAEQYQPNKKTATEKAAAVPLMHLVKHLINNTSCQTQIYFKAVVSGESIDSTQQDTVSPSCELLIRFQRLLFCEAMWLRGGRSNRGGVRAILTEYIELLSKHVQTTLDEFCNAVFRADNDQLSKLSEILAADIVGRVVSELAIWVAACVGRSPNCLADAGDALIKICRACDEAAQILPGAAALDIDQIGWPGLVTKTNQYHINIIRKCDLQNHYKEGGSWIIVRGLVYDVEHFECENASTNELVRKLRGCDATSALSVEPHAIYLSLITERCIGMDAEQLHTHQLEECTASLRVHHLMTSAAFHLALSVSQCGVQLARSLPEQQAEREADTHATAVFLRGGLQDAQPPNPFEEEKAEARSGTSTGGNSPAGDAPPPSYTPRAPRAQTKADALLLALGEPKLHDPLALHLWYACERREGAAPHFPPDHPLEEFRRALLAVLLYHAGLKEQALATASAEMDKGEVKLSPAMSEIVKAVQQSKWTLMRVKQQQSRGYKEVCAVPLERARFLLHEVRAAISPAVAALQKRPPSRRPPSAKRIFQKVVKVAKTGSLNKCFETTKDLRNRQNSLSKSMLKATGSLLQGDALLIKSSIANASSKTPDELTPSLIENSKSSQNMESASDPSSKELANQQTKTKDKQKIDKDVKNASNIDGQRTDKSDCKLSEREDDDKTPTNEISISSINDTDNSILKESMESGKQVMLLADDFKNDLIMADEEKDDDTSERNKFVNAWVAKLACEEKDLYWMLEEVTSEQQNITTAVVDFAISETPCDIDILKRALYCQTKRAEIRRNGYVMINKLLCAVQTMSDSIKYAGLVGLLGGLMYESPPYSPLKPHYPLTPTLQGIESVIPYTKYMVLLEKSKLLDYILIELKAKVLNGEMAVPLPLKMSANYGAHALLNKPARGRQVIFNTLSTEGVRPSQRISTTTAFVLSTVKNFPQSLPSPYIILFIFWFLLTFLTLLAEGCQGPELEQLINGGALSSCLTLLKQIGGETMQISSAAPFYSARHKFIERLMIFEDERLGARARGASLTGPELASLMKIGTRVVRGKDWKWGDQDGVPGSEGRVIGDIGEDGWVRVAWDSGGTNSYRMGKEGKYDLKLARTPSPPPSDDETVNEDEDSSLDWWPVNEVRAAAAGAIRILCAGSGALTSVNGAVARRNVAALHRRLLAIAHAHGTPPPTAFSAHNHTALALLRGQWTLNLPSAHNPEMRVLFCTDSWFELCYSIISTTEKPITQDLIYSQIQSIWLLRRALAEHAGPEEWRATVAAQLVALAGRLWLETHPNDPALRQAAVVSDDDEIGASHSDIYRIHRYLIIHKMCQIVYQEIDPADCRWRAPATASYTGATCAALVQLVRQLHAAPQWNTPITALLLDKLQLAGQMVTSDWHWWPHANLELKRTTKPIPPSLETCLIAGALGVAGGVEWRVRLGQRVAAGAPPRNAIVTQISPRAKVTLVHEDNSYVRTELSGIQSIESERLIHPLGGGESGLRACAALLGAGPQAMPLHPHHLPAELDVYGLRKQQIELLTLCAVRGLLTTRTRLRKVLMQPPDNSAATPDAQSSGTEGTLFRRLLALAMRPSPLAASHTPRELAAAALTIVQQLAAHVHGDERDHDTPPDNIPVMQKSNTMQGSNNGPSTSKNSLGITHKDLGCWSQSSQCKQAVEMGFNRHAVFAAIHHLAGSGNPIPPVEALVAYLLELSAKGMEDHVFGQRDKSKADKKQAPYRWRSCFASEDEYAQYLSDVITPGMTVRCCKAFEAVALGDVGQVQKVERDIKQNVFLHVEWRGLGRVAGVRAVSAEVVSGGAPFAPGDRVRVRAAVTQPRYKWGCVDHTSVGTVIGISQTGRDLTVDFPQQPGWTGQVSEMELVTDQSEWGESAGGATVNWRGAIRVLRVSSSRPGAGARRLLDSQPHTYWHSSSGTGQHWIRIEMRAGVIVRRLGLGVPVGSHAPAALAVRAGCSFEDAALAPLAAVPCAPAPRDRPMPQLQQIQLLADCKQAYTCIEISIKQNRNVNADCRVHGLYLTGFRPNPLYTEMIQTMNFVADDWMEKENPGGPISVDNSPPVLPNDCPKVYVWGLNDKDQLGGVKGSKVKVPVFSPSLSALKPVHIAGGSKTLFIVSHDGKLYVCGEGTNGRLGLGHSNNVSTPRANPHLSHVLVRRVAVHSGGKHALALTADGKVYSWGEGEDGKLGHGNRQTLDAPRLIESLAGERVVAIACGSAHSACVTARGHLYTWGMGEYGRLGHGDDATQLSPKLVEALQSVRVVQVACGSRDAQTLALTACGKVFSWGDGDFGRGGSDGCAVPMNIERLNTLGVVQVECGAQFSLALTRDGEVWTWGKGDYFRLGHGCDIHVRRPTIVEALRGQRIIHVAVGALHCLAVTSENQVWAWGDNDHGQQGNGTTCVNRRPALVAGVDGVQRAAAGSSHSAAWSLRPAREAVNIQEPLVFPVLRDPLGATALGLYSEETMVEERQGPLPSLAAAALALEPPVAVQHSLSLILLGFHITQARSLLVESLRTHEACASGTPVGCADAEDEDTDTDARTGGGEAPADRATLQSGASSPLSGSVSSRHSAVMSSSAVSVAAATMTVQQADTPKMALDDFTMQLGETDARALVDLLKLASAGRIPDANNAVKIITDVLMALCAQKPAVADMIIEVCVCELEEACAGPQRQLPRSVTVESPHPYPDDTDISGTVKIPGALSLRVIFEPGCSTERRNDPLTIMDAAGRTVATRSGRDPSDWEDEVLVNGDELRWRFKSDGSVNGWGWRFTAHPTIPKLALYETGSDRFVLSRPSVELAWRLLDGPLLATISNDHQLAPRLAQALAICAQMVTLSWRARVWCVRRLRGVICASSEPAGATPPALKTLPQLLYDQYDFEETAVRLGAHLLHTQYFKELAWLACGLRVDARVCHGPDAARWAWFKRYCLCIRTADALIRRTPLPIPFLAEVRKRLADLGVYNPEEGSIDHYYPWEDEVKYSTIRNEQIMHWANKKVNDPTDSSPRPSVTAQKPEAGGSTPTYYPWEDHTKFTRQHDEQLLHWVNKRPEDWNGWWVGNPRGCVVYGWGHNHRGQLGGVDGAKVRGPSACHNLALLNPVQLVGGEQTLFAVTPDGKVYATGYGAGGRLGIGGIDSVSQPTLLSSIQHVFITKVACNSGGKHCLALSSDGDVYSWGEGDDGKLGHGNRVSYDRPRLIPSLSGMEVVQIACGGAHSACLTARGRIYTWGKGRYGRLGHGDSEDQLVPKMVEYLASHRVIDVACGSGDAQTLCITDDDNVWSWGDGDYGKLGRGGSEGCKQPMKIECLKGLRVIKVECGSQFSVALCQCGSVYTWGKGDYHRLGHGSYEHVRRPMRVTGMQGKMIVSIATGSLHCVACTDTGEVYTWGDNDEGQLGDGTTLAAQRPRLLTALQGKRVTRVACGSAHTVALCVEAPRAPRPPPPPPLECHLLRDMPPQLVCNRLVLLHQFSELVCPNLTMLILEGNLDQLRSLMFYSVKEAAFRKAVMATMVRERQHGPVVELSRVAARRARRGGAGLAGPAGMRSVFGQMVARLPALTQDALALPHRVWKVKFVGESVDDCGGGYSESIAEMCEELQNGSLPLLMATPNGRGDAGASRDAFLLNPTANTPLHLNCFRFLGESVDDCGGGYSESIAEMCEELQNGSLPLLMATPNGRGDAGASRDAFLLNPTANTPLHLNCFRFLGVLMGIAIRTGSPLSLSLAEGVWRQLTGQPLRPRDLAEVDRDFLPALLCIRDMSPANKELQNLELPFSIPSAAGHEVPLSTRHKRVTPQNKDEYVQLALHYRLHEFEEQVRAVRDGMSRVVPAPLLSLFTAAELETLVCGSPTYPCTLCAPPPPTRLPQTSLAETQPESANAISLGPASSCIEPSAPLVQWFWEVMEELSGNERALFLRFVWGRTRLPRAPQDPRQRDFVLQVLDKYQPPDHFLPESYTCFFLLKMPRYSCKSVLREKLKYAIHFCKSIDTDEYARVALSAAERVSSEESDSDGEGAAPPQPPPALYSLARPNLRP</sequence>
<evidence type="ECO:0000313" key="2">
    <source>
        <dbReference type="Proteomes" id="UP001064048"/>
    </source>
</evidence>